<evidence type="ECO:0000256" key="2">
    <source>
        <dbReference type="ARBA" id="ARBA00022692"/>
    </source>
</evidence>
<dbReference type="SMART" id="SM00568">
    <property type="entry name" value="GRAM"/>
    <property type="match status" value="1"/>
</dbReference>
<feature type="region of interest" description="Disordered" evidence="5">
    <location>
        <begin position="886"/>
        <end position="926"/>
    </location>
</feature>
<comment type="subcellular location">
    <subcellularLocation>
        <location evidence="1">Membrane</location>
        <topology evidence="1">Single-pass membrane protein</topology>
    </subcellularLocation>
</comment>
<dbReference type="SUPFAM" id="SSF103657">
    <property type="entry name" value="BAR/IMD domain-like"/>
    <property type="match status" value="1"/>
</dbReference>
<accession>F0WS00</accession>
<name>F0WS00_9STRA</name>
<gene>
    <name evidence="7" type="primary">AlNc14C222G9142</name>
    <name evidence="7" type="ORF">ALNC14_102610</name>
</gene>
<feature type="region of interest" description="Disordered" evidence="5">
    <location>
        <begin position="326"/>
        <end position="346"/>
    </location>
</feature>
<dbReference type="InterPro" id="IPR031968">
    <property type="entry name" value="VASt"/>
</dbReference>
<dbReference type="PANTHER" id="PTHR23319:SF4">
    <property type="entry name" value="GRAM DOMAIN CONTAINING 1B, ISOFORM E"/>
    <property type="match status" value="1"/>
</dbReference>
<dbReference type="PANTHER" id="PTHR23319">
    <property type="entry name" value="GRAM DOMAIN CONTAINING 1B, ISOFORM E"/>
    <property type="match status" value="1"/>
</dbReference>
<evidence type="ECO:0000256" key="1">
    <source>
        <dbReference type="ARBA" id="ARBA00004167"/>
    </source>
</evidence>
<dbReference type="Pfam" id="PF02893">
    <property type="entry name" value="GRAM"/>
    <property type="match status" value="1"/>
</dbReference>
<dbReference type="GO" id="GO:0032934">
    <property type="term" value="F:sterol binding"/>
    <property type="evidence" value="ECO:0007669"/>
    <property type="project" value="TreeGrafter"/>
</dbReference>
<dbReference type="PROSITE" id="PS51778">
    <property type="entry name" value="VAST"/>
    <property type="match status" value="1"/>
</dbReference>
<reference evidence="7" key="2">
    <citation type="submission" date="2011-02" db="EMBL/GenBank/DDBJ databases">
        <authorList>
            <person name="MacLean D."/>
        </authorList>
    </citation>
    <scope>NUCLEOTIDE SEQUENCE</scope>
</reference>
<evidence type="ECO:0000256" key="5">
    <source>
        <dbReference type="SAM" id="MobiDB-lite"/>
    </source>
</evidence>
<sequence length="1223" mass="139595">MMMKNLYSSIDPLPSSARKHDLYHAAVLETIESLEFLSSRVIIELQDCLLLACCVCGHLEIQADQGNSLGKIFREFVTLEWSSRFMPSWTDLKQLIGSFTITVSYVSQEHHENLKEKAEDFKEHQKQHSLCLIAEIKALQDSIKQLQSSVEDTKLEYDRTCSELTHFVGMLTNPVASDGANADGKVPAEAVVLVRSSASLISEMNCLQIPASEEALSLKSIVKTASKKQQQEVEKLIQSVLIAEKNYLQSVDFFNSELSTCKFGFQRKINSLQNLKKEKNRFLENVFLQSNQDVLEQIIQTKKQVANINNHLLKETREGLHYSIDTDSDLDTIQSPSHPKPYESRINEKENDNNLQQLEDEHSLDSSTNAFFWSIEQAQQLSVQSRSQLELLLNTLRQCNAVNARSNKRFDNVAESISNLTRGVYDLPTDIVDAFRSYSSEADSPRGPKDSYHLCLKGFVLSFIRRCKEIQTEFRLTLSESIIWDLVNSKHDYCNEAQSLEAALDKIRQEISQDIGQYKTLRERRASTTRDFLPVLKSSLSMQDLELSPSPSASDITKVLEYFLNRERKMNLADEKRTEKELCSLAGDVALLQQQVLATKKNFITKEQSTSQEITRLARKALSNEEHCYQIVTCIQMSFVIAYEGFLDKQVFVLTKLLDNVRRFVSEKSTEEVTVPRSLDRRIVASLCEHAIIRVCTSGYRHGQDSLEVKLKEARPILRDGNAAESGPLAIQNPLHTNTYARKQSLETDTYFDNVSRNTDYELKGIAALDFQKRFHLAAPEQVLDSYSCALYLGNFPCHGRMYLTKDHICFSGWRDAHYVISYLDIKSLEKKNTAIIVPNAIEIFTKNDQKAFFASFVFRDECFNHIQLLYTITTGTAAVMAEGYTPSSGSREMQDQMLPDKEKCKPPSDVTSTAQTLSETRDAGPLEPDALMDDYKTILERKLFVSLEFVHSTLWVKESDFYNRALIEANESSINIGEWKHGNHPYLAPFRDGNAEPEIFQATRTVTYLHNKKYIIGPSSIPTIQIHRVRWVPDKRLILSITSNVESVPYHDYFQVEKRWVYDNLPNNVTFMRVGVRVYWYKSTWLKKQIEASVLSEAKDFVIFWAESAEGEAIAGTRASINQTFTQTEQISPKKMDSQPIKADHAKQEALMTKSVQDGSKTLSQHIFRIVGALILIYMMYLLHSTVNELKLTTNEILMDGRQQLRLLEEILILLKRESVST</sequence>
<evidence type="ECO:0000259" key="6">
    <source>
        <dbReference type="PROSITE" id="PS51778"/>
    </source>
</evidence>
<feature type="domain" description="VASt" evidence="6">
    <location>
        <begin position="935"/>
        <end position="1118"/>
    </location>
</feature>
<dbReference type="InterPro" id="IPR051482">
    <property type="entry name" value="Cholesterol_transport"/>
</dbReference>
<reference evidence="7" key="1">
    <citation type="journal article" date="2011" name="PLoS Biol.">
        <title>Gene gain and loss during evolution of obligate parasitism in the white rust pathogen of Arabidopsis thaliana.</title>
        <authorList>
            <person name="Kemen E."/>
            <person name="Gardiner A."/>
            <person name="Schultz-Larsen T."/>
            <person name="Kemen A.C."/>
            <person name="Balmuth A.L."/>
            <person name="Robert-Seilaniantz A."/>
            <person name="Bailey K."/>
            <person name="Holub E."/>
            <person name="Studholme D.J."/>
            <person name="Maclean D."/>
            <person name="Jones J.D."/>
        </authorList>
    </citation>
    <scope>NUCLEOTIDE SEQUENCE</scope>
</reference>
<dbReference type="HOGENOM" id="CLU_006848_0_0_1"/>
<dbReference type="GO" id="GO:0120015">
    <property type="term" value="F:sterol transfer activity"/>
    <property type="evidence" value="ECO:0007669"/>
    <property type="project" value="TreeGrafter"/>
</dbReference>
<keyword evidence="2" id="KW-0812">Transmembrane</keyword>
<evidence type="ECO:0000256" key="4">
    <source>
        <dbReference type="ARBA" id="ARBA00023136"/>
    </source>
</evidence>
<dbReference type="GO" id="GO:0140268">
    <property type="term" value="C:endoplasmic reticulum-plasma membrane contact site"/>
    <property type="evidence" value="ECO:0007669"/>
    <property type="project" value="TreeGrafter"/>
</dbReference>
<dbReference type="GO" id="GO:0005886">
    <property type="term" value="C:plasma membrane"/>
    <property type="evidence" value="ECO:0007669"/>
    <property type="project" value="TreeGrafter"/>
</dbReference>
<dbReference type="Pfam" id="PF16016">
    <property type="entry name" value="VASt"/>
    <property type="match status" value="1"/>
</dbReference>
<dbReference type="InterPro" id="IPR027267">
    <property type="entry name" value="AH/BAR_dom_sf"/>
</dbReference>
<dbReference type="InterPro" id="IPR004182">
    <property type="entry name" value="GRAM"/>
</dbReference>
<evidence type="ECO:0000256" key="3">
    <source>
        <dbReference type="ARBA" id="ARBA00022989"/>
    </source>
</evidence>
<proteinExistence type="predicted"/>
<feature type="compositionally biased region" description="Polar residues" evidence="5">
    <location>
        <begin position="910"/>
        <end position="919"/>
    </location>
</feature>
<dbReference type="Gene3D" id="2.30.29.30">
    <property type="entry name" value="Pleckstrin-homology domain (PH domain)/Phosphotyrosine-binding domain (PTB)"/>
    <property type="match status" value="1"/>
</dbReference>
<organism evidence="7">
    <name type="scientific">Albugo laibachii Nc14</name>
    <dbReference type="NCBI Taxonomy" id="890382"/>
    <lineage>
        <taxon>Eukaryota</taxon>
        <taxon>Sar</taxon>
        <taxon>Stramenopiles</taxon>
        <taxon>Oomycota</taxon>
        <taxon>Peronosporomycetes</taxon>
        <taxon>Albuginales</taxon>
        <taxon>Albuginaceae</taxon>
        <taxon>Albugo</taxon>
    </lineage>
</organism>
<dbReference type="AlphaFoldDB" id="F0WS00"/>
<evidence type="ECO:0000313" key="7">
    <source>
        <dbReference type="EMBL" id="CCA24117.1"/>
    </source>
</evidence>
<dbReference type="GO" id="GO:0032366">
    <property type="term" value="P:intracellular sterol transport"/>
    <property type="evidence" value="ECO:0007669"/>
    <property type="project" value="TreeGrafter"/>
</dbReference>
<dbReference type="EMBL" id="FR824267">
    <property type="protein sequence ID" value="CCA24117.1"/>
    <property type="molecule type" value="Genomic_DNA"/>
</dbReference>
<feature type="compositionally biased region" description="Basic and acidic residues" evidence="5">
    <location>
        <begin position="893"/>
        <end position="907"/>
    </location>
</feature>
<keyword evidence="3" id="KW-1133">Transmembrane helix</keyword>
<protein>
    <submittedName>
        <fullName evidence="7">Uncharacterized protein AlNc14C222G9142</fullName>
    </submittedName>
</protein>
<dbReference type="Gene3D" id="1.20.1270.60">
    <property type="entry name" value="Arfaptin homology (AH) domain/BAR domain"/>
    <property type="match status" value="1"/>
</dbReference>
<dbReference type="GO" id="GO:0005789">
    <property type="term" value="C:endoplasmic reticulum membrane"/>
    <property type="evidence" value="ECO:0007669"/>
    <property type="project" value="TreeGrafter"/>
</dbReference>
<keyword evidence="4" id="KW-0472">Membrane</keyword>
<dbReference type="InterPro" id="IPR011993">
    <property type="entry name" value="PH-like_dom_sf"/>
</dbReference>